<dbReference type="InterPro" id="IPR019845">
    <property type="entry name" value="Squalene/phytoene_synthase_CS"/>
</dbReference>
<evidence type="ECO:0000313" key="2">
    <source>
        <dbReference type="EMBL" id="KGA20808.1"/>
    </source>
</evidence>
<name>A0A094SQ56_9ZZZZ</name>
<dbReference type="CDD" id="cd00683">
    <property type="entry name" value="Trans_IPPS_HH"/>
    <property type="match status" value="1"/>
</dbReference>
<sequence length="303" mass="33598">MNELDAAGISDPALRASYSECKRLNSLHGKTYYLATLLLPKEKRPFVHALYGFARYADEIVDDLASTLSPQEKADALHKWSSGVLRDLETGKSSDEVGAALVDTVTRFKIPHQHFVDFLHSMEMDLTVGTYATFKDLSEYVYGSAAVIGLQMVPILGPVSDDAYAPAEKLGVAFQLANFIRDVGEDLDRGRIYLPLDELAADGVDEEMLYARKLTPEIVRALKFQIARVRELQREADPGIDLLHPTSRPCIRAASELYCGIVDEVEAIGYDIFNKRAKTSTARRIRVAGKAYVQALSARRALD</sequence>
<dbReference type="GO" id="GO:0004311">
    <property type="term" value="F:geranylgeranyl diphosphate synthase activity"/>
    <property type="evidence" value="ECO:0007669"/>
    <property type="project" value="InterPro"/>
</dbReference>
<dbReference type="SFLD" id="SFLDG01018">
    <property type="entry name" value="Squalene/Phytoene_Synthase_Lik"/>
    <property type="match status" value="1"/>
</dbReference>
<dbReference type="Gene3D" id="1.10.600.10">
    <property type="entry name" value="Farnesyl Diphosphate Synthase"/>
    <property type="match status" value="1"/>
</dbReference>
<dbReference type="EMBL" id="JNSK01000001">
    <property type="protein sequence ID" value="KGA20808.1"/>
    <property type="molecule type" value="Genomic_DNA"/>
</dbReference>
<reference evidence="2" key="1">
    <citation type="submission" date="2014-05" db="EMBL/GenBank/DDBJ databases">
        <title>Key roles for freshwater Actinobacteria revealed by deep metagenomic sequencing.</title>
        <authorList>
            <person name="Ghai R."/>
            <person name="Mizuno C.M."/>
            <person name="Picazo A."/>
            <person name="Camacho A."/>
            <person name="Rodriguez-Valera F."/>
        </authorList>
    </citation>
    <scope>NUCLEOTIDE SEQUENCE</scope>
</reference>
<dbReference type="AlphaFoldDB" id="A0A094SQ56"/>
<organism evidence="2">
    <name type="scientific">freshwater metagenome</name>
    <dbReference type="NCBI Taxonomy" id="449393"/>
    <lineage>
        <taxon>unclassified sequences</taxon>
        <taxon>metagenomes</taxon>
        <taxon>ecological metagenomes</taxon>
    </lineage>
</organism>
<evidence type="ECO:0008006" key="3">
    <source>
        <dbReference type="Google" id="ProtNLM"/>
    </source>
</evidence>
<dbReference type="Pfam" id="PF00494">
    <property type="entry name" value="SQS_PSY"/>
    <property type="match status" value="1"/>
</dbReference>
<dbReference type="InterPro" id="IPR044843">
    <property type="entry name" value="Trans_IPPS_bact-type"/>
</dbReference>
<dbReference type="SFLD" id="SFLDS00005">
    <property type="entry name" value="Isoprenoid_Synthase_Type_I"/>
    <property type="match status" value="1"/>
</dbReference>
<evidence type="ECO:0000256" key="1">
    <source>
        <dbReference type="ARBA" id="ARBA00022679"/>
    </source>
</evidence>
<gene>
    <name evidence="2" type="ORF">GM50_0500</name>
</gene>
<dbReference type="PROSITE" id="PS01045">
    <property type="entry name" value="SQUALEN_PHYTOEN_SYN_2"/>
    <property type="match status" value="1"/>
</dbReference>
<keyword evidence="1" id="KW-0808">Transferase</keyword>
<proteinExistence type="predicted"/>
<dbReference type="GO" id="GO:0008299">
    <property type="term" value="P:isoprenoid biosynthetic process"/>
    <property type="evidence" value="ECO:0007669"/>
    <property type="project" value="UniProtKB-ARBA"/>
</dbReference>
<dbReference type="SFLD" id="SFLDG01212">
    <property type="entry name" value="Phytoene_synthase_like"/>
    <property type="match status" value="1"/>
</dbReference>
<dbReference type="PANTHER" id="PTHR31480">
    <property type="entry name" value="BIFUNCTIONAL LYCOPENE CYCLASE/PHYTOENE SYNTHASE"/>
    <property type="match status" value="1"/>
</dbReference>
<dbReference type="InterPro" id="IPR002060">
    <property type="entry name" value="Squ/phyt_synthse"/>
</dbReference>
<dbReference type="InterPro" id="IPR008949">
    <property type="entry name" value="Isoprenoid_synthase_dom_sf"/>
</dbReference>
<dbReference type="SUPFAM" id="SSF48576">
    <property type="entry name" value="Terpenoid synthases"/>
    <property type="match status" value="1"/>
</dbReference>
<protein>
    <recommendedName>
        <fullName evidence="3">Phytoene synthase</fullName>
    </recommendedName>
</protein>
<comment type="caution">
    <text evidence="2">The sequence shown here is derived from an EMBL/GenBank/DDBJ whole genome shotgun (WGS) entry which is preliminary data.</text>
</comment>
<accession>A0A094SQ56</accession>
<dbReference type="GO" id="GO:0051996">
    <property type="term" value="F:squalene synthase [NAD(P)H] activity"/>
    <property type="evidence" value="ECO:0007669"/>
    <property type="project" value="InterPro"/>
</dbReference>
<dbReference type="InterPro" id="IPR033904">
    <property type="entry name" value="Trans_IPPS_HH"/>
</dbReference>